<dbReference type="Proteomes" id="UP001497392">
    <property type="component" value="Unassembled WGS sequence"/>
</dbReference>
<keyword evidence="1" id="KW-0346">Stress response</keyword>
<dbReference type="PANTHER" id="PTHR46733">
    <property type="entry name" value="26.5 KDA HEAT SHOCK PROTEIN, MITOCHONDRIAL"/>
    <property type="match status" value="1"/>
</dbReference>
<dbReference type="CDD" id="cd06464">
    <property type="entry name" value="ACD_sHsps-like"/>
    <property type="match status" value="1"/>
</dbReference>
<dbReference type="PROSITE" id="PS01031">
    <property type="entry name" value="SHSP"/>
    <property type="match status" value="1"/>
</dbReference>
<evidence type="ECO:0000259" key="5">
    <source>
        <dbReference type="PROSITE" id="PS01031"/>
    </source>
</evidence>
<dbReference type="InterPro" id="IPR044587">
    <property type="entry name" value="HSP21-like"/>
</dbReference>
<dbReference type="Pfam" id="PF00011">
    <property type="entry name" value="HSP20"/>
    <property type="match status" value="1"/>
</dbReference>
<dbReference type="SUPFAM" id="SSF49764">
    <property type="entry name" value="HSP20-like chaperones"/>
    <property type="match status" value="1"/>
</dbReference>
<feature type="region of interest" description="Disordered" evidence="4">
    <location>
        <begin position="17"/>
        <end position="66"/>
    </location>
</feature>
<feature type="domain" description="SHSP" evidence="5">
    <location>
        <begin position="61"/>
        <end position="179"/>
    </location>
</feature>
<feature type="region of interest" description="Disordered" evidence="4">
    <location>
        <begin position="193"/>
        <end position="326"/>
    </location>
</feature>
<dbReference type="EMBL" id="CAXHTA020000016">
    <property type="protein sequence ID" value="CAL5227010.1"/>
    <property type="molecule type" value="Genomic_DNA"/>
</dbReference>
<evidence type="ECO:0000313" key="7">
    <source>
        <dbReference type="Proteomes" id="UP001497392"/>
    </source>
</evidence>
<dbReference type="PANTHER" id="PTHR46733:SF4">
    <property type="entry name" value="HEAT SHOCK PROTEIN 21, CHLOROPLASTIC"/>
    <property type="match status" value="1"/>
</dbReference>
<feature type="compositionally biased region" description="Low complexity" evidence="4">
    <location>
        <begin position="28"/>
        <end position="47"/>
    </location>
</feature>
<feature type="compositionally biased region" description="Low complexity" evidence="4">
    <location>
        <begin position="310"/>
        <end position="326"/>
    </location>
</feature>
<dbReference type="InterPro" id="IPR002068">
    <property type="entry name" value="A-crystallin/Hsp20_dom"/>
</dbReference>
<keyword evidence="7" id="KW-1185">Reference proteome</keyword>
<dbReference type="InterPro" id="IPR008978">
    <property type="entry name" value="HSP20-like_chaperone"/>
</dbReference>
<comment type="similarity">
    <text evidence="2 3">Belongs to the small heat shock protein (HSP20) family.</text>
</comment>
<accession>A0ABP1G6S1</accession>
<evidence type="ECO:0000256" key="3">
    <source>
        <dbReference type="RuleBase" id="RU003616"/>
    </source>
</evidence>
<evidence type="ECO:0000256" key="2">
    <source>
        <dbReference type="PROSITE-ProRule" id="PRU00285"/>
    </source>
</evidence>
<gene>
    <name evidence="6" type="primary">g9901</name>
    <name evidence="6" type="ORF">VP750_LOCUS8916</name>
</gene>
<name>A0ABP1G6S1_9CHLO</name>
<dbReference type="Gene3D" id="2.60.40.790">
    <property type="match status" value="1"/>
</dbReference>
<feature type="compositionally biased region" description="Acidic residues" evidence="4">
    <location>
        <begin position="280"/>
        <end position="290"/>
    </location>
</feature>
<proteinExistence type="inferred from homology"/>
<evidence type="ECO:0000256" key="1">
    <source>
        <dbReference type="ARBA" id="ARBA00023016"/>
    </source>
</evidence>
<evidence type="ECO:0000256" key="4">
    <source>
        <dbReference type="SAM" id="MobiDB-lite"/>
    </source>
</evidence>
<feature type="compositionally biased region" description="Basic and acidic residues" evidence="4">
    <location>
        <begin position="234"/>
        <end position="248"/>
    </location>
</feature>
<reference evidence="6 7" key="1">
    <citation type="submission" date="2024-06" db="EMBL/GenBank/DDBJ databases">
        <authorList>
            <person name="Kraege A."/>
            <person name="Thomma B."/>
        </authorList>
    </citation>
    <scope>NUCLEOTIDE SEQUENCE [LARGE SCALE GENOMIC DNA]</scope>
</reference>
<protein>
    <submittedName>
        <fullName evidence="6">G9901 protein</fullName>
    </submittedName>
</protein>
<organism evidence="6 7">
    <name type="scientific">Coccomyxa viridis</name>
    <dbReference type="NCBI Taxonomy" id="1274662"/>
    <lineage>
        <taxon>Eukaryota</taxon>
        <taxon>Viridiplantae</taxon>
        <taxon>Chlorophyta</taxon>
        <taxon>core chlorophytes</taxon>
        <taxon>Trebouxiophyceae</taxon>
        <taxon>Trebouxiophyceae incertae sedis</taxon>
        <taxon>Coccomyxaceae</taxon>
        <taxon>Coccomyxa</taxon>
    </lineage>
</organism>
<evidence type="ECO:0000313" key="6">
    <source>
        <dbReference type="EMBL" id="CAL5227010.1"/>
    </source>
</evidence>
<sequence length="326" mass="34260">MMHLPLSVLLDQLLDSQDPSAAECPPTSCRSSARAAARSCSGPRSSAQAPKARAKSPVPEQPSADTVKRANVRELSDSYLLWADLPGLARDDLKVTIVDGSLHITGQQKARDIPADASPELKAALAARPRKAVDIKTPLKNDAKLDGIRAKLADGELTITIPKQVPQQFIIPVLGADEKVTTRAKSATVPVAQPAALPKAKPAKDAAEPEQASPAEANAAKPTVAELPYPDHLGALREAEQKAEETSAKSDSAAAPSKPASEPAAAPAATTTGERTESDGSWEDISDEERDAERRSRRSKGLLPPNGPVLEELAQQELAQQASSSS</sequence>
<feature type="compositionally biased region" description="Low complexity" evidence="4">
    <location>
        <begin position="249"/>
        <end position="272"/>
    </location>
</feature>
<comment type="caution">
    <text evidence="6">The sequence shown here is derived from an EMBL/GenBank/DDBJ whole genome shotgun (WGS) entry which is preliminary data.</text>
</comment>
<feature type="compositionally biased region" description="Low complexity" evidence="4">
    <location>
        <begin position="209"/>
        <end position="222"/>
    </location>
</feature>